<gene>
    <name evidence="1" type="ORF">Ana3638_12860</name>
</gene>
<evidence type="ECO:0000313" key="2">
    <source>
        <dbReference type="Proteomes" id="UP000464314"/>
    </source>
</evidence>
<dbReference type="EMBL" id="CP048000">
    <property type="protein sequence ID" value="QHQ61556.1"/>
    <property type="molecule type" value="Genomic_DNA"/>
</dbReference>
<dbReference type="KEGG" id="anr:Ana3638_12860"/>
<dbReference type="AlphaFoldDB" id="A0A6P1TP18"/>
<organism evidence="1 2">
    <name type="scientific">Anaerocolumna sedimenticola</name>
    <dbReference type="NCBI Taxonomy" id="2696063"/>
    <lineage>
        <taxon>Bacteria</taxon>
        <taxon>Bacillati</taxon>
        <taxon>Bacillota</taxon>
        <taxon>Clostridia</taxon>
        <taxon>Lachnospirales</taxon>
        <taxon>Lachnospiraceae</taxon>
        <taxon>Anaerocolumna</taxon>
    </lineage>
</organism>
<dbReference type="RefSeq" id="WP_161838381.1">
    <property type="nucleotide sequence ID" value="NZ_CP048000.1"/>
</dbReference>
<reference evidence="1 2" key="1">
    <citation type="submission" date="2020-01" db="EMBL/GenBank/DDBJ databases">
        <title>Genome analysis of Anaerocolumna sp. CBA3638.</title>
        <authorList>
            <person name="Kim J."/>
            <person name="Roh S.W."/>
        </authorList>
    </citation>
    <scope>NUCLEOTIDE SEQUENCE [LARGE SCALE GENOMIC DNA]</scope>
    <source>
        <strain evidence="1 2">CBA3638</strain>
    </source>
</reference>
<keyword evidence="2" id="KW-1185">Reference proteome</keyword>
<dbReference type="Proteomes" id="UP000464314">
    <property type="component" value="Chromosome"/>
</dbReference>
<name>A0A6P1TP18_9FIRM</name>
<accession>A0A6P1TP18</accession>
<proteinExistence type="predicted"/>
<sequence length="174" mass="20316">MLIRNKDKNYIYQLDEHLCVKYKVCVSDLIDSQLSNFYILTNGKVFIDTYDSADTTTNEASWNEAARLYKNLQLIFIIDSGSGKVVKIIDLSEYDDLIKPFDYSEELGTQYDYDYTISGKYLYLLKKTGVYSYKPFGIQDMQFLDFKGKNADTFYIQAVNFDSECATHFYTYTK</sequence>
<evidence type="ECO:0000313" key="1">
    <source>
        <dbReference type="EMBL" id="QHQ61556.1"/>
    </source>
</evidence>
<protein>
    <submittedName>
        <fullName evidence="1">Uncharacterized protein</fullName>
    </submittedName>
</protein>